<evidence type="ECO:0000256" key="1">
    <source>
        <dbReference type="SAM" id="MobiDB-lite"/>
    </source>
</evidence>
<reference evidence="4 5" key="1">
    <citation type="submission" date="2020-08" db="EMBL/GenBank/DDBJ databases">
        <title>Sequencing the genomes of 1000 actinobacteria strains.</title>
        <authorList>
            <person name="Klenk H.-P."/>
        </authorList>
    </citation>
    <scope>NUCLEOTIDE SEQUENCE [LARGE SCALE GENOMIC DNA]</scope>
    <source>
        <strain evidence="4 5">DSM 17294</strain>
    </source>
</reference>
<dbReference type="RefSeq" id="WP_184839932.1">
    <property type="nucleotide sequence ID" value="NZ_BAAAVN010000002.1"/>
</dbReference>
<dbReference type="InterPro" id="IPR019665">
    <property type="entry name" value="OxRdtase/DH_put_Rossmann_dom"/>
</dbReference>
<accession>A0A841E0N3</accession>
<dbReference type="InterPro" id="IPR008927">
    <property type="entry name" value="6-PGluconate_DH-like_C_sf"/>
</dbReference>
<name>A0A841E0N3_9ACTN</name>
<dbReference type="SUPFAM" id="SSF51735">
    <property type="entry name" value="NAD(P)-binding Rossmann-fold domains"/>
    <property type="match status" value="1"/>
</dbReference>
<dbReference type="AlphaFoldDB" id="A0A841E0N3"/>
<dbReference type="InterPro" id="IPR037108">
    <property type="entry name" value="TM1727-like_C_sf"/>
</dbReference>
<evidence type="ECO:0000259" key="3">
    <source>
        <dbReference type="Pfam" id="PF10728"/>
    </source>
</evidence>
<dbReference type="Pfam" id="PF10727">
    <property type="entry name" value="Rossmann-like"/>
    <property type="match status" value="1"/>
</dbReference>
<keyword evidence="5" id="KW-1185">Reference proteome</keyword>
<dbReference type="Gene3D" id="1.10.1040.20">
    <property type="entry name" value="ProC-like, C-terminal domain"/>
    <property type="match status" value="1"/>
</dbReference>
<sequence>MERIGLIGAGRAGSAVGAALAAAGHPLVGVTARSDASLERAARLLPGVPVLTADEVADRAEVVLVAVPDDLIREVAQELPLRAGQYVVHLSGAHGLEPVAGLSATPVALHPSMTFPGGPVRLDGVMFTATAPDSAQGVVERLVKAVGGQVQWVADEQRARYHAGLVHGANHLTTLVTQAVGVLREAGVADPVATLRPLLTATLDNTLRAGHHALTGPIARGDVETVAAHLAALRTGMDRTRTTYAELARATVELTAADGRLDAATADRFTELLDGHPAVADPAADRHPTAPDRTTPQDRTAQDRTAQDRTGEAPR</sequence>
<dbReference type="PANTHER" id="PTHR40459">
    <property type="entry name" value="CONSERVED HYPOTHETICAL ALANINE AND LEUCINE RICH PROTEIN"/>
    <property type="match status" value="1"/>
</dbReference>
<feature type="compositionally biased region" description="Basic and acidic residues" evidence="1">
    <location>
        <begin position="300"/>
        <end position="315"/>
    </location>
</feature>
<comment type="caution">
    <text evidence="4">The sequence shown here is derived from an EMBL/GenBank/DDBJ whole genome shotgun (WGS) entry which is preliminary data.</text>
</comment>
<proteinExistence type="predicted"/>
<dbReference type="InterPro" id="IPR018931">
    <property type="entry name" value="DUF2520"/>
</dbReference>
<gene>
    <name evidence="4" type="ORF">HDA44_005937</name>
</gene>
<protein>
    <submittedName>
        <fullName evidence="4">Putative short-subunit dehydrogenase-like oxidoreductase (DUF2520 family)</fullName>
    </submittedName>
</protein>
<evidence type="ECO:0000259" key="2">
    <source>
        <dbReference type="Pfam" id="PF10727"/>
    </source>
</evidence>
<evidence type="ECO:0000313" key="4">
    <source>
        <dbReference type="EMBL" id="MBB5982596.1"/>
    </source>
</evidence>
<evidence type="ECO:0000313" key="5">
    <source>
        <dbReference type="Proteomes" id="UP000558997"/>
    </source>
</evidence>
<dbReference type="EMBL" id="JACHNF010000001">
    <property type="protein sequence ID" value="MBB5982596.1"/>
    <property type="molecule type" value="Genomic_DNA"/>
</dbReference>
<feature type="domain" description="DUF2520" evidence="3">
    <location>
        <begin position="126"/>
        <end position="251"/>
    </location>
</feature>
<feature type="region of interest" description="Disordered" evidence="1">
    <location>
        <begin position="277"/>
        <end position="315"/>
    </location>
</feature>
<dbReference type="Gene3D" id="3.40.50.720">
    <property type="entry name" value="NAD(P)-binding Rossmann-like Domain"/>
    <property type="match status" value="1"/>
</dbReference>
<dbReference type="PANTHER" id="PTHR40459:SF1">
    <property type="entry name" value="CONSERVED HYPOTHETICAL ALANINE AND LEUCINE RICH PROTEIN"/>
    <property type="match status" value="1"/>
</dbReference>
<dbReference type="SUPFAM" id="SSF48179">
    <property type="entry name" value="6-phosphogluconate dehydrogenase C-terminal domain-like"/>
    <property type="match status" value="1"/>
</dbReference>
<dbReference type="Proteomes" id="UP000558997">
    <property type="component" value="Unassembled WGS sequence"/>
</dbReference>
<organism evidence="4 5">
    <name type="scientific">Kribbella solani</name>
    <dbReference type="NCBI Taxonomy" id="236067"/>
    <lineage>
        <taxon>Bacteria</taxon>
        <taxon>Bacillati</taxon>
        <taxon>Actinomycetota</taxon>
        <taxon>Actinomycetes</taxon>
        <taxon>Propionibacteriales</taxon>
        <taxon>Kribbellaceae</taxon>
        <taxon>Kribbella</taxon>
    </lineage>
</organism>
<feature type="domain" description="Putative oxidoreductase/dehydrogenase Rossmann-like" evidence="2">
    <location>
        <begin position="4"/>
        <end position="111"/>
    </location>
</feature>
<dbReference type="InterPro" id="IPR036291">
    <property type="entry name" value="NAD(P)-bd_dom_sf"/>
</dbReference>
<dbReference type="Pfam" id="PF10728">
    <property type="entry name" value="DUF2520"/>
    <property type="match status" value="1"/>
</dbReference>